<feature type="compositionally biased region" description="Basic and acidic residues" evidence="6">
    <location>
        <begin position="81"/>
        <end position="90"/>
    </location>
</feature>
<dbReference type="PANTHER" id="PTHR24379:SF121">
    <property type="entry name" value="C2H2-TYPE DOMAIN-CONTAINING PROTEIN"/>
    <property type="match status" value="1"/>
</dbReference>
<evidence type="ECO:0000256" key="4">
    <source>
        <dbReference type="ARBA" id="ARBA00022833"/>
    </source>
</evidence>
<evidence type="ECO:0000313" key="9">
    <source>
        <dbReference type="Proteomes" id="UP000275846"/>
    </source>
</evidence>
<feature type="domain" description="C2H2-type" evidence="7">
    <location>
        <begin position="150"/>
        <end position="177"/>
    </location>
</feature>
<proteinExistence type="predicted"/>
<gene>
    <name evidence="8" type="ORF">SSLN_LOCUS9692</name>
</gene>
<feature type="domain" description="C2H2-type" evidence="7">
    <location>
        <begin position="768"/>
        <end position="793"/>
    </location>
</feature>
<dbReference type="Pfam" id="PF00096">
    <property type="entry name" value="zf-C2H2"/>
    <property type="match status" value="1"/>
</dbReference>
<feature type="region of interest" description="Disordered" evidence="6">
    <location>
        <begin position="491"/>
        <end position="510"/>
    </location>
</feature>
<feature type="region of interest" description="Disordered" evidence="6">
    <location>
        <begin position="723"/>
        <end position="765"/>
    </location>
</feature>
<dbReference type="SMART" id="SM00355">
    <property type="entry name" value="ZnF_C2H2"/>
    <property type="match status" value="5"/>
</dbReference>
<accession>A0A183SZP4</accession>
<dbReference type="InterPro" id="IPR036236">
    <property type="entry name" value="Znf_C2H2_sf"/>
</dbReference>
<feature type="compositionally biased region" description="Low complexity" evidence="6">
    <location>
        <begin position="457"/>
        <end position="471"/>
    </location>
</feature>
<evidence type="ECO:0000259" key="7">
    <source>
        <dbReference type="PROSITE" id="PS50157"/>
    </source>
</evidence>
<keyword evidence="9" id="KW-1185">Reference proteome</keyword>
<feature type="compositionally biased region" description="Acidic residues" evidence="6">
    <location>
        <begin position="91"/>
        <end position="104"/>
    </location>
</feature>
<reference evidence="10" key="1">
    <citation type="submission" date="2016-06" db="UniProtKB">
        <authorList>
            <consortium name="WormBaseParasite"/>
        </authorList>
    </citation>
    <scope>IDENTIFICATION</scope>
</reference>
<protein>
    <submittedName>
        <fullName evidence="10">Zinc finger protein</fullName>
    </submittedName>
</protein>
<feature type="region of interest" description="Disordered" evidence="6">
    <location>
        <begin position="70"/>
        <end position="134"/>
    </location>
</feature>
<reference evidence="8 9" key="2">
    <citation type="submission" date="2018-11" db="EMBL/GenBank/DDBJ databases">
        <authorList>
            <consortium name="Pathogen Informatics"/>
        </authorList>
    </citation>
    <scope>NUCLEOTIDE SEQUENCE [LARGE SCALE GENOMIC DNA]</scope>
    <source>
        <strain evidence="8 9">NST_G2</strain>
    </source>
</reference>
<feature type="region of interest" description="Disordered" evidence="6">
    <location>
        <begin position="434"/>
        <end position="475"/>
    </location>
</feature>
<keyword evidence="3 5" id="KW-0863">Zinc-finger</keyword>
<dbReference type="PROSITE" id="PS50157">
    <property type="entry name" value="ZINC_FINGER_C2H2_2"/>
    <property type="match status" value="5"/>
</dbReference>
<dbReference type="STRING" id="70667.A0A183SZP4"/>
<organism evidence="10">
    <name type="scientific">Schistocephalus solidus</name>
    <name type="common">Tapeworm</name>
    <dbReference type="NCBI Taxonomy" id="70667"/>
    <lineage>
        <taxon>Eukaryota</taxon>
        <taxon>Metazoa</taxon>
        <taxon>Spiralia</taxon>
        <taxon>Lophotrochozoa</taxon>
        <taxon>Platyhelminthes</taxon>
        <taxon>Cestoda</taxon>
        <taxon>Eucestoda</taxon>
        <taxon>Diphyllobothriidea</taxon>
        <taxon>Diphyllobothriidae</taxon>
        <taxon>Schistocephalus</taxon>
    </lineage>
</organism>
<dbReference type="OrthoDB" id="6249959at2759"/>
<sequence length="793" mass="85345">MLEEAVQFSPKKQFLEAASVKNPSNVVLNVLSSPMSTTNATDSELPDPYDSREVKDNPCHLGVDECRITIRPASSDGEASADDKTPKTEQNEDGDEEEECGTVEEEARSTTAYDMDGTDSEDSPTMEGQCSPKLIHSRQTLDAEKRARKFVCRYCHKAFGLMNVLKVHERIHTGEKPYICEICHKAFNQSGSLNRHKNTHRKRCSDNRSYPCRFCSCEFLHSSHLQDHENTAHLAELVQLQQEHQQQQPQHSTLPSGVPSPCMLPEQRPPHPLSVRAASNTTEASLSKPDEEMSTVTDPAQSLHFPLAPLGMKGLYSPYSLSNGFASLPRQQIPVPPFTGLPISSSAQIPKLPPPLPQLLHSSALTSLRCEICSKKLPNRVELEVHLRHHYLQYTGTLPFSTGGKLPELPFAEQHFLSDPKSALDFLTEARAEFEGRPTGTGKVHYSGEASQHEKQQQQQQQQQQQSSSQQYPSPLRPDVLFQRLESASTPQRDFHQFCGQPTTPGSVPPPQGFTNPGLLAAALLGTTSSTPAPVSSNSLPLSVSQVLGALVGITGLGEATKFGGPSPAGLLPPSMLAASDPILNAVLKLVTPPPPPTEVFSTNEASTGSSNLKFTTSTTVATAATRPDLSLSILNLLAGENTHKLQVSGLGGAGGTAPGALFPSPHPPETTSMTGSPNGSSSTKSCCISPKSGNSVVYGGYDGVARTVAVVEAAKSLEAHPTPTFLSAPLSGAESVSSRRENGKEKSSSVGGRRRYSPSLSSSLDGKQCIYCDKRFTCSSALRIHFRKHSGE</sequence>
<feature type="region of interest" description="Disordered" evidence="6">
    <location>
        <begin position="34"/>
        <end position="57"/>
    </location>
</feature>
<name>A0A183SZP4_SCHSO</name>
<dbReference type="PROSITE" id="PS00028">
    <property type="entry name" value="ZINC_FINGER_C2H2_1"/>
    <property type="match status" value="5"/>
</dbReference>
<dbReference type="Gene3D" id="3.30.160.60">
    <property type="entry name" value="Classic Zinc Finger"/>
    <property type="match status" value="3"/>
</dbReference>
<feature type="domain" description="C2H2-type" evidence="7">
    <location>
        <begin position="210"/>
        <end position="238"/>
    </location>
</feature>
<dbReference type="EMBL" id="UYSU01035399">
    <property type="protein sequence ID" value="VDL96077.1"/>
    <property type="molecule type" value="Genomic_DNA"/>
</dbReference>
<evidence type="ECO:0000256" key="3">
    <source>
        <dbReference type="ARBA" id="ARBA00022771"/>
    </source>
</evidence>
<keyword evidence="2" id="KW-0677">Repeat</keyword>
<evidence type="ECO:0000313" key="10">
    <source>
        <dbReference type="WBParaSite" id="SSLN_0001005401-mRNA-1"/>
    </source>
</evidence>
<feature type="compositionally biased region" description="Low complexity" evidence="6">
    <location>
        <begin position="241"/>
        <end position="251"/>
    </location>
</feature>
<evidence type="ECO:0000256" key="1">
    <source>
        <dbReference type="ARBA" id="ARBA00022723"/>
    </source>
</evidence>
<evidence type="ECO:0000256" key="5">
    <source>
        <dbReference type="PROSITE-ProRule" id="PRU00042"/>
    </source>
</evidence>
<dbReference type="WBParaSite" id="SSLN_0001005401-mRNA-1">
    <property type="protein sequence ID" value="SSLN_0001005401-mRNA-1"/>
    <property type="gene ID" value="SSLN_0001005401"/>
</dbReference>
<feature type="region of interest" description="Disordered" evidence="6">
    <location>
        <begin position="651"/>
        <end position="688"/>
    </location>
</feature>
<feature type="region of interest" description="Disordered" evidence="6">
    <location>
        <begin position="241"/>
        <end position="293"/>
    </location>
</feature>
<evidence type="ECO:0000313" key="8">
    <source>
        <dbReference type="EMBL" id="VDL96077.1"/>
    </source>
</evidence>
<dbReference type="GO" id="GO:0008270">
    <property type="term" value="F:zinc ion binding"/>
    <property type="evidence" value="ECO:0007669"/>
    <property type="project" value="UniProtKB-KW"/>
</dbReference>
<evidence type="ECO:0000256" key="6">
    <source>
        <dbReference type="SAM" id="MobiDB-lite"/>
    </source>
</evidence>
<dbReference type="Proteomes" id="UP000275846">
    <property type="component" value="Unassembled WGS sequence"/>
</dbReference>
<dbReference type="FunFam" id="3.30.160.60:FF:000557">
    <property type="entry name" value="zinc finger and SCAN domain-containing protein 29"/>
    <property type="match status" value="1"/>
</dbReference>
<feature type="domain" description="C2H2-type" evidence="7">
    <location>
        <begin position="178"/>
        <end position="200"/>
    </location>
</feature>
<evidence type="ECO:0000256" key="2">
    <source>
        <dbReference type="ARBA" id="ARBA00022737"/>
    </source>
</evidence>
<feature type="compositionally biased region" description="Basic and acidic residues" evidence="6">
    <location>
        <begin position="738"/>
        <end position="748"/>
    </location>
</feature>
<dbReference type="PANTHER" id="PTHR24379">
    <property type="entry name" value="KRAB AND ZINC FINGER DOMAIN-CONTAINING"/>
    <property type="match status" value="1"/>
</dbReference>
<keyword evidence="4" id="KW-0862">Zinc</keyword>
<dbReference type="AlphaFoldDB" id="A0A183SZP4"/>
<dbReference type="InterPro" id="IPR013087">
    <property type="entry name" value="Znf_C2H2_type"/>
</dbReference>
<feature type="compositionally biased region" description="Polar residues" evidence="6">
    <location>
        <begin position="670"/>
        <end position="688"/>
    </location>
</feature>
<keyword evidence="1" id="KW-0479">Metal-binding</keyword>
<feature type="domain" description="C2H2-type" evidence="7">
    <location>
        <begin position="368"/>
        <end position="395"/>
    </location>
</feature>
<dbReference type="SUPFAM" id="SSF57667">
    <property type="entry name" value="beta-beta-alpha zinc fingers"/>
    <property type="match status" value="1"/>
</dbReference>